<dbReference type="EC" id="2.1.1.216" evidence="7"/>
<dbReference type="SUPFAM" id="SSF53335">
    <property type="entry name" value="S-adenosyl-L-methionine-dependent methyltransferases"/>
    <property type="match status" value="1"/>
</dbReference>
<evidence type="ECO:0000256" key="6">
    <source>
        <dbReference type="ARBA" id="ARBA00022884"/>
    </source>
</evidence>
<evidence type="ECO:0000256" key="2">
    <source>
        <dbReference type="ARBA" id="ARBA00022603"/>
    </source>
</evidence>
<dbReference type="FunFam" id="3.40.50.150:FF:000051">
    <property type="entry name" value="tRNA (guanine(26)-N(2))-dimethyltransferase"/>
    <property type="match status" value="1"/>
</dbReference>
<evidence type="ECO:0000256" key="12">
    <source>
        <dbReference type="PROSITE-ProRule" id="PRU00958"/>
    </source>
</evidence>
<protein>
    <recommendedName>
        <fullName evidence="7">tRNA (guanine(26)-N(2))-dimethyltransferase</fullName>
        <ecNumber evidence="7">2.1.1.216</ecNumber>
    </recommendedName>
    <alternativeName>
        <fullName evidence="10">tRNA 2,2-dimethylguanosine-26 methyltransferase</fullName>
    </alternativeName>
    <alternativeName>
        <fullName evidence="9">tRNA(guanine-26,N(2)-N(2)) methyltransferase</fullName>
    </alternativeName>
    <alternativeName>
        <fullName evidence="11">tRNA(m(2,2)G26)dimethyltransferase</fullName>
    </alternativeName>
</protein>
<keyword evidence="4 12" id="KW-0949">S-adenosyl-L-methionine</keyword>
<reference evidence="14" key="1">
    <citation type="submission" date="2023-06" db="EMBL/GenBank/DDBJ databases">
        <title>Black Yeasts Isolated from many extreme environments.</title>
        <authorList>
            <person name="Coleine C."/>
            <person name="Stajich J.E."/>
            <person name="Selbmann L."/>
        </authorList>
    </citation>
    <scope>NUCLEOTIDE SEQUENCE</scope>
    <source>
        <strain evidence="14">CCFEE 5200</strain>
    </source>
</reference>
<dbReference type="FunFam" id="3.30.56.70:FF:000001">
    <property type="entry name" value="tRNA (guanine(26)-N(2))-dimethyltransferase"/>
    <property type="match status" value="1"/>
</dbReference>
<gene>
    <name evidence="14" type="primary">TRM1_2</name>
    <name evidence="14" type="ORF">LTR91_010379</name>
</gene>
<feature type="compositionally biased region" description="Polar residues" evidence="13">
    <location>
        <begin position="278"/>
        <end position="293"/>
    </location>
</feature>
<feature type="region of interest" description="Disordered" evidence="13">
    <location>
        <begin position="162"/>
        <end position="202"/>
    </location>
</feature>
<evidence type="ECO:0000256" key="11">
    <source>
        <dbReference type="ARBA" id="ARBA00083299"/>
    </source>
</evidence>
<feature type="region of interest" description="Disordered" evidence="13">
    <location>
        <begin position="41"/>
        <end position="73"/>
    </location>
</feature>
<evidence type="ECO:0000256" key="1">
    <source>
        <dbReference type="ARBA" id="ARBA00022555"/>
    </source>
</evidence>
<feature type="region of interest" description="Disordered" evidence="13">
    <location>
        <begin position="1"/>
        <end position="20"/>
    </location>
</feature>
<dbReference type="InterPro" id="IPR002905">
    <property type="entry name" value="Trm1"/>
</dbReference>
<evidence type="ECO:0000256" key="3">
    <source>
        <dbReference type="ARBA" id="ARBA00022679"/>
    </source>
</evidence>
<feature type="region of interest" description="Disordered" evidence="13">
    <location>
        <begin position="118"/>
        <end position="147"/>
    </location>
</feature>
<sequence length="804" mass="85940">MSTTAHPEPTKTLGDPPATGQLIAHEGKVYETIREGRAYILIPPHTRTSVDPSSKTKPKPAGGEGGGEVKDVKDATPQGVFYNPIQQFNRDLSVLAIRAFREAFCERRRVEHERVSGKAGARKERKRQRRDEAIAGGQAGVDGVDGEVKGGVETEAVEVGGMVGLDDGQEETDEGGNQRAGLKRKAGAQDEGEEQRNGVAKVRVVESGSAVAVKKGGAVPDNAEHGATEGASQRELVTDGDTNGIVTHAQPSEDAEKAYIADTEPPAVKGVSRDVDGTNGQTQATESDRQSQPWRPRFRILDALSATGLRALRYAAEIPFATAVTANDMDRSAVKSIRTHIEHNQLSSKITATLGNAIGHMYNIAFPPAVTHGPTPFTGKYDVIDLDPYGTAAPFIDSALQALNDGGMLCVTCTDSAVFASCGYAEKTYSLYGGMPIKGAHSHEGGLRLVINSVATAAAKYGLAIEPLLSLSIDFYVRIFIRVTKSPADVKFLAGKTMLVYGCDTGCGAWHTQMLGRNTRQTGKGPPNNPPFKHGIALAPSTDHLCEHCNSKMHIAGPMWAGPILNRAFVEKILNGAKHADQEIYQTLPRLEGMLDTALNELAVLPEPSNGTNPNQNNTTTNDLLPKTPPETIDTHPFFFIPSALAKVLHCVAPGEAAVKGALRHAGYRATRSHCKPGSIKTDAPWSVVWEVMREWVRQKAPVKEGALREGSPGWWIMRKARGVGEAGGVGGGTVEGAVAGTGDVGAELTGVQGAEEMPKDTKLMKVIFDEALGRDKPGKKKLVRYQANPRENWGPMTRAKGHT</sequence>
<dbReference type="PROSITE" id="PS51626">
    <property type="entry name" value="SAM_MT_TRM1"/>
    <property type="match status" value="1"/>
</dbReference>
<comment type="similarity">
    <text evidence="12">Belongs to the class I-like SAM-binding methyltransferase superfamily. Trm1 family.</text>
</comment>
<feature type="compositionally biased region" description="Polar residues" evidence="13">
    <location>
        <begin position="46"/>
        <end position="55"/>
    </location>
</feature>
<dbReference type="GO" id="GO:0160104">
    <property type="term" value="F:tRNA (guanine(26)-N2)-dimethyltransferase activity"/>
    <property type="evidence" value="ECO:0007669"/>
    <property type="project" value="UniProtKB-EC"/>
</dbReference>
<feature type="region of interest" description="Disordered" evidence="13">
    <location>
        <begin position="267"/>
        <end position="293"/>
    </location>
</feature>
<keyword evidence="1 12" id="KW-0820">tRNA-binding</keyword>
<evidence type="ECO:0000256" key="10">
    <source>
        <dbReference type="ARBA" id="ARBA00082896"/>
    </source>
</evidence>
<dbReference type="Gene3D" id="3.30.56.70">
    <property type="entry name" value="N2,N2-dimethylguanosine tRNA methyltransferase, C-terminal domain"/>
    <property type="match status" value="1"/>
</dbReference>
<dbReference type="Pfam" id="PF02005">
    <property type="entry name" value="TRM"/>
    <property type="match status" value="2"/>
</dbReference>
<dbReference type="GO" id="GO:0000049">
    <property type="term" value="F:tRNA binding"/>
    <property type="evidence" value="ECO:0007669"/>
    <property type="project" value="UniProtKB-UniRule"/>
</dbReference>
<feature type="region of interest" description="Disordered" evidence="13">
    <location>
        <begin position="214"/>
        <end position="243"/>
    </location>
</feature>
<evidence type="ECO:0000256" key="9">
    <source>
        <dbReference type="ARBA" id="ARBA00077143"/>
    </source>
</evidence>
<dbReference type="Proteomes" id="UP001175353">
    <property type="component" value="Unassembled WGS sequence"/>
</dbReference>
<evidence type="ECO:0000256" key="4">
    <source>
        <dbReference type="ARBA" id="ARBA00022691"/>
    </source>
</evidence>
<comment type="catalytic activity">
    <reaction evidence="8">
        <text>guanosine(26) in tRNA + 2 S-adenosyl-L-methionine = N(2)-dimethylguanosine(26) in tRNA + 2 S-adenosyl-L-homocysteine + 2 H(+)</text>
        <dbReference type="Rhea" id="RHEA:43140"/>
        <dbReference type="Rhea" id="RHEA-COMP:10359"/>
        <dbReference type="Rhea" id="RHEA-COMP:10360"/>
        <dbReference type="ChEBI" id="CHEBI:15378"/>
        <dbReference type="ChEBI" id="CHEBI:57856"/>
        <dbReference type="ChEBI" id="CHEBI:59789"/>
        <dbReference type="ChEBI" id="CHEBI:74269"/>
        <dbReference type="ChEBI" id="CHEBI:74513"/>
        <dbReference type="EC" id="2.1.1.216"/>
    </reaction>
</comment>
<keyword evidence="15" id="KW-1185">Reference proteome</keyword>
<evidence type="ECO:0000256" key="8">
    <source>
        <dbReference type="ARBA" id="ARBA00051897"/>
    </source>
</evidence>
<comment type="caution">
    <text evidence="14">The sequence shown here is derived from an EMBL/GenBank/DDBJ whole genome shotgun (WGS) entry which is preliminary data.</text>
</comment>
<dbReference type="GO" id="GO:0005634">
    <property type="term" value="C:nucleus"/>
    <property type="evidence" value="ECO:0007669"/>
    <property type="project" value="TreeGrafter"/>
</dbReference>
<dbReference type="PANTHER" id="PTHR10631">
    <property type="entry name" value="N 2 ,N 2 -DIMETHYLGUANOSINE TRNA METHYLTRANSFERASE"/>
    <property type="match status" value="1"/>
</dbReference>
<keyword evidence="3 12" id="KW-0808">Transferase</keyword>
<dbReference type="PANTHER" id="PTHR10631:SF3">
    <property type="entry name" value="TRNA (GUANINE(26)-N(2))-DIMETHYLTRANSFERASE"/>
    <property type="match status" value="1"/>
</dbReference>
<accession>A0AAN6KJD9</accession>
<keyword evidence="5 12" id="KW-0819">tRNA processing</keyword>
<dbReference type="InterPro" id="IPR042296">
    <property type="entry name" value="tRNA_met_Trm1_C"/>
</dbReference>
<dbReference type="Gene3D" id="3.40.50.150">
    <property type="entry name" value="Vaccinia Virus protein VP39"/>
    <property type="match status" value="2"/>
</dbReference>
<evidence type="ECO:0000313" key="15">
    <source>
        <dbReference type="Proteomes" id="UP001175353"/>
    </source>
</evidence>
<proteinExistence type="inferred from homology"/>
<keyword evidence="6 12" id="KW-0694">RNA-binding</keyword>
<dbReference type="InterPro" id="IPR029063">
    <property type="entry name" value="SAM-dependent_MTases_sf"/>
</dbReference>
<evidence type="ECO:0000313" key="14">
    <source>
        <dbReference type="EMBL" id="KAK0986108.1"/>
    </source>
</evidence>
<keyword evidence="2 12" id="KW-0489">Methyltransferase</keyword>
<dbReference type="GO" id="GO:0002940">
    <property type="term" value="P:tRNA N2-guanine methylation"/>
    <property type="evidence" value="ECO:0007669"/>
    <property type="project" value="TreeGrafter"/>
</dbReference>
<evidence type="ECO:0000256" key="13">
    <source>
        <dbReference type="SAM" id="MobiDB-lite"/>
    </source>
</evidence>
<organism evidence="14 15">
    <name type="scientific">Friedmanniomyces endolithicus</name>
    <dbReference type="NCBI Taxonomy" id="329885"/>
    <lineage>
        <taxon>Eukaryota</taxon>
        <taxon>Fungi</taxon>
        <taxon>Dikarya</taxon>
        <taxon>Ascomycota</taxon>
        <taxon>Pezizomycotina</taxon>
        <taxon>Dothideomycetes</taxon>
        <taxon>Dothideomycetidae</taxon>
        <taxon>Mycosphaerellales</taxon>
        <taxon>Teratosphaeriaceae</taxon>
        <taxon>Friedmanniomyces</taxon>
    </lineage>
</organism>
<evidence type="ECO:0000256" key="5">
    <source>
        <dbReference type="ARBA" id="ARBA00022694"/>
    </source>
</evidence>
<evidence type="ECO:0000256" key="7">
    <source>
        <dbReference type="ARBA" id="ARBA00039099"/>
    </source>
</evidence>
<name>A0AAN6KJD9_9PEZI</name>
<dbReference type="AlphaFoldDB" id="A0AAN6KJD9"/>
<dbReference type="EMBL" id="JAUJLE010000089">
    <property type="protein sequence ID" value="KAK0986108.1"/>
    <property type="molecule type" value="Genomic_DNA"/>
</dbReference>